<feature type="transmembrane region" description="Helical" evidence="1">
    <location>
        <begin position="50"/>
        <end position="72"/>
    </location>
</feature>
<evidence type="ECO:0000313" key="3">
    <source>
        <dbReference type="Proteomes" id="UP000223709"/>
    </source>
</evidence>
<dbReference type="EMBL" id="CP023819">
    <property type="protein sequence ID" value="ATL90150.1"/>
    <property type="molecule type" value="Genomic_DNA"/>
</dbReference>
<keyword evidence="1" id="KW-0812">Transmembrane</keyword>
<gene>
    <name evidence="2" type="ORF">CRH10_07475</name>
</gene>
<feature type="transmembrane region" description="Helical" evidence="1">
    <location>
        <begin position="20"/>
        <end position="38"/>
    </location>
</feature>
<evidence type="ECO:0000313" key="2">
    <source>
        <dbReference type="EMBL" id="ATL90150.1"/>
    </source>
</evidence>
<organism evidence="2 3">
    <name type="scientific">Faecalibacterium prausnitzii</name>
    <dbReference type="NCBI Taxonomy" id="853"/>
    <lineage>
        <taxon>Bacteria</taxon>
        <taxon>Bacillati</taxon>
        <taxon>Bacillota</taxon>
        <taxon>Clostridia</taxon>
        <taxon>Eubacteriales</taxon>
        <taxon>Oscillospiraceae</taxon>
        <taxon>Faecalibacterium</taxon>
    </lineage>
</organism>
<dbReference type="RefSeq" id="WP_098923913.1">
    <property type="nucleotide sequence ID" value="NZ_CP023819.1"/>
</dbReference>
<keyword evidence="1" id="KW-0472">Membrane</keyword>
<accession>A0A291TAQ5</accession>
<reference evidence="2 3" key="1">
    <citation type="submission" date="2017-10" db="EMBL/GenBank/DDBJ databases">
        <title>Complete Genome Sequence of Faecalibacterium prausnitzii isolated from the gut of healthy adult Indian.</title>
        <authorList>
            <person name="Bag S."/>
            <person name="Ghosh T.S."/>
            <person name="Das B."/>
        </authorList>
    </citation>
    <scope>NUCLEOTIDE SEQUENCE [LARGE SCALE GENOMIC DNA]</scope>
    <source>
        <strain evidence="2 3">Indica</strain>
    </source>
</reference>
<evidence type="ECO:0000256" key="1">
    <source>
        <dbReference type="SAM" id="Phobius"/>
    </source>
</evidence>
<proteinExistence type="predicted"/>
<protein>
    <submittedName>
        <fullName evidence="2">Uncharacterized protein</fullName>
    </submittedName>
</protein>
<name>A0A291TAQ5_9FIRM</name>
<keyword evidence="1" id="KW-1133">Transmembrane helix</keyword>
<sequence length="331" mass="39613">MKKFLKKAFQWCGHEKRPLFIVPLGILLITIFYLLLFPRNTNFGIEKSDILSFWGDYLSFAGAFCLGYFIYLQDKNRILEEKRVRVRCLLDTIEKSSDEWFHMAFYTGLEPDDDDDVVMAEQQKYFRDFLHKIVYNPDWRRDYYEYESIKGEDSKLQETIEVYFRIIDRINVDFETNNISAIAEVYDKYMKFNMSYRSDGYSIFDAIDMISIVAKKDGTEQYQPLFQQENIKNEIAYYGELLFPIIEGYICRKISEDNGRSVMDTFEFQKNMVDWICENVDETQKYVEDKPEMKRVISRVVSNDLCRLRGESKKIDYKKDGSWYVYTLKNN</sequence>
<dbReference type="Proteomes" id="UP000223709">
    <property type="component" value="Chromosome"/>
</dbReference>
<dbReference type="AlphaFoldDB" id="A0A291TAQ5"/>